<evidence type="ECO:0000313" key="2">
    <source>
        <dbReference type="EMBL" id="CAE8582898.1"/>
    </source>
</evidence>
<dbReference type="OrthoDB" id="435022at2759"/>
<organism evidence="2 3">
    <name type="scientific">Polarella glacialis</name>
    <name type="common">Dinoflagellate</name>
    <dbReference type="NCBI Taxonomy" id="89957"/>
    <lineage>
        <taxon>Eukaryota</taxon>
        <taxon>Sar</taxon>
        <taxon>Alveolata</taxon>
        <taxon>Dinophyceae</taxon>
        <taxon>Suessiales</taxon>
        <taxon>Suessiaceae</taxon>
        <taxon>Polarella</taxon>
    </lineage>
</organism>
<dbReference type="AlphaFoldDB" id="A0A813D9P1"/>
<comment type="caution">
    <text evidence="2">The sequence shown here is derived from an EMBL/GenBank/DDBJ whole genome shotgun (WGS) entry which is preliminary data.</text>
</comment>
<dbReference type="PANTHER" id="PTHR42871:SF1">
    <property type="entry name" value="CITRATE SYNTHASE"/>
    <property type="match status" value="1"/>
</dbReference>
<protein>
    <recommendedName>
        <fullName evidence="4">Citrate synthase</fullName>
    </recommendedName>
</protein>
<reference evidence="2" key="1">
    <citation type="submission" date="2021-02" db="EMBL/GenBank/DDBJ databases">
        <authorList>
            <person name="Dougan E. K."/>
            <person name="Rhodes N."/>
            <person name="Thang M."/>
            <person name="Chan C."/>
        </authorList>
    </citation>
    <scope>NUCLEOTIDE SEQUENCE</scope>
</reference>
<proteinExistence type="predicted"/>
<dbReference type="SUPFAM" id="SSF48256">
    <property type="entry name" value="Citrate synthase"/>
    <property type="match status" value="1"/>
</dbReference>
<evidence type="ECO:0000313" key="3">
    <source>
        <dbReference type="Proteomes" id="UP000654075"/>
    </source>
</evidence>
<evidence type="ECO:0000256" key="1">
    <source>
        <dbReference type="SAM" id="MobiDB-lite"/>
    </source>
</evidence>
<dbReference type="Gene3D" id="2.20.28.60">
    <property type="match status" value="1"/>
</dbReference>
<keyword evidence="3" id="KW-1185">Reference proteome</keyword>
<dbReference type="InterPro" id="IPR036969">
    <property type="entry name" value="Citrate_synthase_sf"/>
</dbReference>
<evidence type="ECO:0008006" key="4">
    <source>
        <dbReference type="Google" id="ProtNLM"/>
    </source>
</evidence>
<dbReference type="InterPro" id="IPR016142">
    <property type="entry name" value="Citrate_synth-like_lrg_a-sub"/>
</dbReference>
<dbReference type="Pfam" id="PF00285">
    <property type="entry name" value="Citrate_synt"/>
    <property type="match status" value="1"/>
</dbReference>
<dbReference type="GO" id="GO:0046912">
    <property type="term" value="F:acyltransferase activity, acyl groups converted into alkyl on transfer"/>
    <property type="evidence" value="ECO:0007669"/>
    <property type="project" value="InterPro"/>
</dbReference>
<accession>A0A813D9P1</accession>
<feature type="region of interest" description="Disordered" evidence="1">
    <location>
        <begin position="1"/>
        <end position="67"/>
    </location>
</feature>
<dbReference type="EMBL" id="CAJNNV010000524">
    <property type="protein sequence ID" value="CAE8582898.1"/>
    <property type="molecule type" value="Genomic_DNA"/>
</dbReference>
<sequence length="248" mass="26501">MGVVFYHPPSLPFPWDGLGRLSTPTPPPERTGPALDPPSPPGRPGPVPDSPPLPSERGEISTSVGAGLQRASTASERCFKLLNPATAHAAATDGGLTQTAIEIQVPGGDSEVAILTLPDGREHQIKIVKPTFGDDVFLDIRDLHAKNGCFTFDPGFTSTGACMSAITFIDGPKGVCLYRGYPVPELVESVEALEAAYLLLVGELPNPKQLEQFKADINKDMLIHEKIKAMFATFTINARCSQLCVQRA</sequence>
<dbReference type="Proteomes" id="UP000654075">
    <property type="component" value="Unassembled WGS sequence"/>
</dbReference>
<name>A0A813D9P1_POLGL</name>
<dbReference type="Gene3D" id="1.10.580.10">
    <property type="entry name" value="Citrate Synthase, domain 1"/>
    <property type="match status" value="1"/>
</dbReference>
<feature type="compositionally biased region" description="Pro residues" evidence="1">
    <location>
        <begin position="24"/>
        <end position="54"/>
    </location>
</feature>
<dbReference type="InterPro" id="IPR002020">
    <property type="entry name" value="Citrate_synthase"/>
</dbReference>
<dbReference type="PANTHER" id="PTHR42871">
    <property type="entry name" value="CITRATE SYNTHASE"/>
    <property type="match status" value="1"/>
</dbReference>
<gene>
    <name evidence="2" type="ORF">PGLA1383_LOCUS1887</name>
</gene>